<keyword evidence="9" id="KW-1185">Reference proteome</keyword>
<dbReference type="Gene3D" id="2.60.40.1180">
    <property type="entry name" value="Golgi alpha-mannosidase II"/>
    <property type="match status" value="1"/>
</dbReference>
<dbReference type="PIRSF" id="PIRSF001021">
    <property type="entry name" value="Alph-amls_thrmst"/>
    <property type="match status" value="1"/>
</dbReference>
<dbReference type="SUPFAM" id="SSF51445">
    <property type="entry name" value="(Trans)glycosidases"/>
    <property type="match status" value="1"/>
</dbReference>
<dbReference type="GO" id="GO:0005509">
    <property type="term" value="F:calcium ion binding"/>
    <property type="evidence" value="ECO:0007669"/>
    <property type="project" value="InterPro"/>
</dbReference>
<dbReference type="GO" id="GO:0004553">
    <property type="term" value="F:hydrolase activity, hydrolyzing O-glycosyl compounds"/>
    <property type="evidence" value="ECO:0007669"/>
    <property type="project" value="InterPro"/>
</dbReference>
<comment type="cofactor">
    <cofactor evidence="1">
        <name>Ca(2+)</name>
        <dbReference type="ChEBI" id="CHEBI:29108"/>
    </cofactor>
</comment>
<keyword evidence="5" id="KW-0119">Carbohydrate metabolism</keyword>
<dbReference type="STRING" id="27342.A0A0H2S008"/>
<protein>
    <submittedName>
        <fullName evidence="8">Glycoside hydrolase family 13 protein</fullName>
    </submittedName>
</protein>
<evidence type="ECO:0000256" key="5">
    <source>
        <dbReference type="ARBA" id="ARBA00023277"/>
    </source>
</evidence>
<evidence type="ECO:0000256" key="2">
    <source>
        <dbReference type="ARBA" id="ARBA00008061"/>
    </source>
</evidence>
<dbReference type="PANTHER" id="PTHR43447">
    <property type="entry name" value="ALPHA-AMYLASE"/>
    <property type="match status" value="1"/>
</dbReference>
<sequence length="541" mass="62375">MDYLRRLRWFSSSLFPTRGYSTPALEQMHLMPQDTKDNPLMFQFFTWLSEGSEQESWWKHFEAQVPRLKEFGVTHVWLPPPNKASNKHGAGYDAYDLWDLGEFEQKGSVATRWGSKEELQQACAVARANNIGVLIDAVLGHKLGADRKETFTAIPVNPDNRLQQTGPQREIEGWTAYDFPGRGDKYSTLKWSHRHFTGVDWDARERKSDIYYIIGPGRNGWSKHVDDELGNYDYLLGCDIDHTQPDVKEDLLRWGEWILEQTGGAGFRFDAMKHFDRRFLAEFIERCRRSLGSRDMFAVSEYWSDSISKVEHYIKQIRGQTSFFDVPFHYNLHNASRNQSTYDLRKILKKSLLERRPWDAVTFVDNHDTGIGRTLESWVDESFKVQAYALILLRLEGLPCVYYGDVYPNKEHFDANVSKQILKLIQARKKYAYGKMTEYLNYRNCIGFVRHGDDSHEGSGCVVVIRSNIDVKQSSGNSKDYGQEIRMKVDLKKDLGTTGKPVIYRDLLGDSRTVAVNAEGWGIFPCAEGSAAVWTRSTSEE</sequence>
<accession>A0A0H2S008</accession>
<dbReference type="CDD" id="cd11318">
    <property type="entry name" value="AmyAc_bac_fung_AmyA"/>
    <property type="match status" value="1"/>
</dbReference>
<dbReference type="Proteomes" id="UP000053477">
    <property type="component" value="Unassembled WGS sequence"/>
</dbReference>
<dbReference type="AlphaFoldDB" id="A0A0H2S008"/>
<evidence type="ECO:0000256" key="1">
    <source>
        <dbReference type="ARBA" id="ARBA00001913"/>
    </source>
</evidence>
<evidence type="ECO:0000259" key="7">
    <source>
        <dbReference type="SMART" id="SM00642"/>
    </source>
</evidence>
<dbReference type="Gene3D" id="3.20.20.80">
    <property type="entry name" value="Glycosidases"/>
    <property type="match status" value="1"/>
</dbReference>
<gene>
    <name evidence="8" type="ORF">SCHPADRAFT_900838</name>
</gene>
<feature type="domain" description="Glycosyl hydrolase family 13 catalytic" evidence="7">
    <location>
        <begin position="39"/>
        <end position="428"/>
    </location>
</feature>
<dbReference type="NCBIfam" id="NF006968">
    <property type="entry name" value="PRK09441.1-1"/>
    <property type="match status" value="1"/>
</dbReference>
<dbReference type="InParanoid" id="A0A0H2S008"/>
<dbReference type="SMART" id="SM00642">
    <property type="entry name" value="Aamy"/>
    <property type="match status" value="1"/>
</dbReference>
<dbReference type="NCBIfam" id="NF006969">
    <property type="entry name" value="PRK09441.1-2"/>
    <property type="match status" value="1"/>
</dbReference>
<name>A0A0H2S008_9AGAM</name>
<dbReference type="Pfam" id="PF00128">
    <property type="entry name" value="Alpha-amylase"/>
    <property type="match status" value="1"/>
</dbReference>
<evidence type="ECO:0000256" key="4">
    <source>
        <dbReference type="ARBA" id="ARBA00022801"/>
    </source>
</evidence>
<organism evidence="8 9">
    <name type="scientific">Schizopora paradoxa</name>
    <dbReference type="NCBI Taxonomy" id="27342"/>
    <lineage>
        <taxon>Eukaryota</taxon>
        <taxon>Fungi</taxon>
        <taxon>Dikarya</taxon>
        <taxon>Basidiomycota</taxon>
        <taxon>Agaricomycotina</taxon>
        <taxon>Agaricomycetes</taxon>
        <taxon>Hymenochaetales</taxon>
        <taxon>Schizoporaceae</taxon>
        <taxon>Schizopora</taxon>
    </lineage>
</organism>
<keyword evidence="3" id="KW-0479">Metal-binding</keyword>
<dbReference type="InterPro" id="IPR006047">
    <property type="entry name" value="GH13_cat_dom"/>
</dbReference>
<evidence type="ECO:0000313" key="9">
    <source>
        <dbReference type="Proteomes" id="UP000053477"/>
    </source>
</evidence>
<dbReference type="InterPro" id="IPR017853">
    <property type="entry name" value="GH"/>
</dbReference>
<proteinExistence type="inferred from homology"/>
<dbReference type="GO" id="GO:0005975">
    <property type="term" value="P:carbohydrate metabolic process"/>
    <property type="evidence" value="ECO:0007669"/>
    <property type="project" value="InterPro"/>
</dbReference>
<evidence type="ECO:0000256" key="3">
    <source>
        <dbReference type="ARBA" id="ARBA00022723"/>
    </source>
</evidence>
<dbReference type="OrthoDB" id="550577at2759"/>
<dbReference type="InterPro" id="IPR013780">
    <property type="entry name" value="Glyco_hydro_b"/>
</dbReference>
<evidence type="ECO:0000256" key="6">
    <source>
        <dbReference type="ARBA" id="ARBA00023295"/>
    </source>
</evidence>
<reference evidence="8 9" key="1">
    <citation type="submission" date="2015-04" db="EMBL/GenBank/DDBJ databases">
        <title>Complete genome sequence of Schizopora paradoxa KUC8140, a cosmopolitan wood degrader in East Asia.</title>
        <authorList>
            <consortium name="DOE Joint Genome Institute"/>
            <person name="Min B."/>
            <person name="Park H."/>
            <person name="Jang Y."/>
            <person name="Kim J.-J."/>
            <person name="Kim K.H."/>
            <person name="Pangilinan J."/>
            <person name="Lipzen A."/>
            <person name="Riley R."/>
            <person name="Grigoriev I.V."/>
            <person name="Spatafora J.W."/>
            <person name="Choi I.-G."/>
        </authorList>
    </citation>
    <scope>NUCLEOTIDE SEQUENCE [LARGE SCALE GENOMIC DNA]</scope>
    <source>
        <strain evidence="8 9">KUC8140</strain>
    </source>
</reference>
<comment type="similarity">
    <text evidence="2">Belongs to the glycosyl hydrolase 13 family.</text>
</comment>
<dbReference type="EMBL" id="KQ085907">
    <property type="protein sequence ID" value="KLO17207.1"/>
    <property type="molecule type" value="Genomic_DNA"/>
</dbReference>
<keyword evidence="4 8" id="KW-0378">Hydrolase</keyword>
<dbReference type="InterPro" id="IPR013776">
    <property type="entry name" value="A-amylase_thermo"/>
</dbReference>
<keyword evidence="6" id="KW-0326">Glycosidase</keyword>
<evidence type="ECO:0000313" key="8">
    <source>
        <dbReference type="EMBL" id="KLO17207.1"/>
    </source>
</evidence>
<dbReference type="Gene3D" id="2.40.30.140">
    <property type="match status" value="1"/>
</dbReference>
<dbReference type="SUPFAM" id="SSF51011">
    <property type="entry name" value="Glycosyl hydrolase domain"/>
    <property type="match status" value="1"/>
</dbReference>